<dbReference type="EMBL" id="CP034438">
    <property type="protein sequence ID" value="AZN29186.1"/>
    <property type="molecule type" value="Genomic_DNA"/>
</dbReference>
<keyword evidence="2" id="KW-0378">Hydrolase</keyword>
<reference evidence="2 3" key="1">
    <citation type="submission" date="2018-12" db="EMBL/GenBank/DDBJ databases">
        <title>Complete genome sequence of Flaviflexus salsibiostraticola KCTC 33148.</title>
        <authorList>
            <person name="Bae J.-W."/>
        </authorList>
    </citation>
    <scope>NUCLEOTIDE SEQUENCE [LARGE SCALE GENOMIC DNA]</scope>
    <source>
        <strain evidence="2 3">KCTC 33148</strain>
    </source>
</reference>
<dbReference type="KEGG" id="fsl:EJO69_01900"/>
<sequence>MPERMLPSFDGTKLYVRRTIPDMPKAIVVLVHGLCEHHGRYDHLVDAFNIVGIGVYRFDHRGHGRSEGERTHLEHWDDPINDTDVVLDLAKEQNPDLPVFLLGHSMGGYAVVGHGLRHPDKIDGAVLSAPLLFDHAKLIADVPQGGDPHSTLDNELGEGLCSVKEVRDAYAADEDIATTYTLGLCYALNEGVSRITQSLADYSEPILFLHGEKDAIVSLKDSQDTFEQISSEDRQLKIYGNLLHEIFNEYANDEIIQDACRWILNRAV</sequence>
<dbReference type="PRINTS" id="PR00111">
    <property type="entry name" value="ABHYDROLASE"/>
</dbReference>
<dbReference type="GO" id="GO:0016787">
    <property type="term" value="F:hydrolase activity"/>
    <property type="evidence" value="ECO:0007669"/>
    <property type="project" value="UniProtKB-KW"/>
</dbReference>
<evidence type="ECO:0000313" key="2">
    <source>
        <dbReference type="EMBL" id="AZN29186.1"/>
    </source>
</evidence>
<dbReference type="InterPro" id="IPR051044">
    <property type="entry name" value="MAG_DAG_Lipase"/>
</dbReference>
<gene>
    <name evidence="2" type="ORF">EJO69_01900</name>
</gene>
<dbReference type="PANTHER" id="PTHR11614">
    <property type="entry name" value="PHOSPHOLIPASE-RELATED"/>
    <property type="match status" value="1"/>
</dbReference>
<dbReference type="AlphaFoldDB" id="A0A3Q8WSE1"/>
<keyword evidence="3" id="KW-1185">Reference proteome</keyword>
<dbReference type="InterPro" id="IPR022742">
    <property type="entry name" value="Hydrolase_4"/>
</dbReference>
<name>A0A3Q8WSE1_9ACTO</name>
<accession>A0A3Q8WSE1</accession>
<protein>
    <submittedName>
        <fullName evidence="2">Alpha/beta hydrolase</fullName>
    </submittedName>
</protein>
<dbReference type="InterPro" id="IPR029058">
    <property type="entry name" value="AB_hydrolase_fold"/>
</dbReference>
<dbReference type="Proteomes" id="UP000270021">
    <property type="component" value="Chromosome"/>
</dbReference>
<dbReference type="Gene3D" id="3.40.50.1820">
    <property type="entry name" value="alpha/beta hydrolase"/>
    <property type="match status" value="1"/>
</dbReference>
<evidence type="ECO:0000259" key="1">
    <source>
        <dbReference type="Pfam" id="PF12146"/>
    </source>
</evidence>
<dbReference type="RefSeq" id="WP_126038483.1">
    <property type="nucleotide sequence ID" value="NZ_CP034438.1"/>
</dbReference>
<dbReference type="OrthoDB" id="9806902at2"/>
<evidence type="ECO:0000313" key="3">
    <source>
        <dbReference type="Proteomes" id="UP000270021"/>
    </source>
</evidence>
<dbReference type="Pfam" id="PF12146">
    <property type="entry name" value="Hydrolase_4"/>
    <property type="match status" value="1"/>
</dbReference>
<feature type="domain" description="Serine aminopeptidase S33" evidence="1">
    <location>
        <begin position="24"/>
        <end position="249"/>
    </location>
</feature>
<proteinExistence type="predicted"/>
<organism evidence="2 3">
    <name type="scientific">Flaviflexus salsibiostraticola</name>
    <dbReference type="NCBI Taxonomy" id="1282737"/>
    <lineage>
        <taxon>Bacteria</taxon>
        <taxon>Bacillati</taxon>
        <taxon>Actinomycetota</taxon>
        <taxon>Actinomycetes</taxon>
        <taxon>Actinomycetales</taxon>
        <taxon>Actinomycetaceae</taxon>
        <taxon>Flaviflexus</taxon>
    </lineage>
</organism>
<dbReference type="InterPro" id="IPR000073">
    <property type="entry name" value="AB_hydrolase_1"/>
</dbReference>
<dbReference type="SUPFAM" id="SSF53474">
    <property type="entry name" value="alpha/beta-Hydrolases"/>
    <property type="match status" value="1"/>
</dbReference>